<organism evidence="1">
    <name type="scientific">viral metagenome</name>
    <dbReference type="NCBI Taxonomy" id="1070528"/>
    <lineage>
        <taxon>unclassified sequences</taxon>
        <taxon>metagenomes</taxon>
        <taxon>organismal metagenomes</taxon>
    </lineage>
</organism>
<dbReference type="InterPro" id="IPR029063">
    <property type="entry name" value="SAM-dependent_MTases_sf"/>
</dbReference>
<reference evidence="1" key="1">
    <citation type="journal article" date="2020" name="Nature">
        <title>Giant virus diversity and host interactions through global metagenomics.</title>
        <authorList>
            <person name="Schulz F."/>
            <person name="Roux S."/>
            <person name="Paez-Espino D."/>
            <person name="Jungbluth S."/>
            <person name="Walsh D.A."/>
            <person name="Denef V.J."/>
            <person name="McMahon K.D."/>
            <person name="Konstantinidis K.T."/>
            <person name="Eloe-Fadrosh E.A."/>
            <person name="Kyrpides N.C."/>
            <person name="Woyke T."/>
        </authorList>
    </citation>
    <scope>NUCLEOTIDE SEQUENCE</scope>
    <source>
        <strain evidence="1">GVMAG-M-3300027892-73</strain>
    </source>
</reference>
<evidence type="ECO:0008006" key="2">
    <source>
        <dbReference type="Google" id="ProtNLM"/>
    </source>
</evidence>
<proteinExistence type="predicted"/>
<accession>A0A6C0LJ92</accession>
<sequence length="301" mass="34860">MLIQYGTTENLIDVTDICLTRLKINDNITIPAGDANRARYFTDPVKGTLKKVFITINEKTHEYNDKVVIRINVKHNTPPFATTSEDSINTKLKKIHTKLNIKYGNLKQELPEQKMVVRYLTGNEKVLEIGANIGRNSLVIASILKNPNHLLTLECDDKIAAQLTENMKRNRLHFHIEKAALSERKLIQKGWNTIPSDVIRPGYKWTKTINFAQLQGKYNIQFDTLVLDCEGAFYYILKDMPEIINNVNLIIMENDYRDISHYQYVKETLTNSNFYVDYVEEGGWGVCKKIFFEVWKRVPTL</sequence>
<protein>
    <recommendedName>
        <fullName evidence="2">Methyltransferase FkbM domain-containing protein</fullName>
    </recommendedName>
</protein>
<dbReference type="SUPFAM" id="SSF53335">
    <property type="entry name" value="S-adenosyl-L-methionine-dependent methyltransferases"/>
    <property type="match status" value="1"/>
</dbReference>
<evidence type="ECO:0000313" key="1">
    <source>
        <dbReference type="EMBL" id="QHU31016.1"/>
    </source>
</evidence>
<dbReference type="EMBL" id="MN740522">
    <property type="protein sequence ID" value="QHU31016.1"/>
    <property type="molecule type" value="Genomic_DNA"/>
</dbReference>
<dbReference type="Gene3D" id="3.40.50.150">
    <property type="entry name" value="Vaccinia Virus protein VP39"/>
    <property type="match status" value="1"/>
</dbReference>
<dbReference type="NCBIfam" id="TIGR01444">
    <property type="entry name" value="fkbM_fam"/>
    <property type="match status" value="1"/>
</dbReference>
<name>A0A6C0LJ92_9ZZZZ</name>
<dbReference type="InterPro" id="IPR006342">
    <property type="entry name" value="FkbM_mtfrase"/>
</dbReference>
<dbReference type="AlphaFoldDB" id="A0A6C0LJ92"/>